<evidence type="ECO:0000259" key="4">
    <source>
        <dbReference type="PROSITE" id="PS51000"/>
    </source>
</evidence>
<dbReference type="AlphaFoldDB" id="A0A6C0FPG9"/>
<dbReference type="PRINTS" id="PR00037">
    <property type="entry name" value="HTHLACR"/>
</dbReference>
<evidence type="ECO:0000256" key="3">
    <source>
        <dbReference type="ARBA" id="ARBA00023163"/>
    </source>
</evidence>
<dbReference type="Proteomes" id="UP000476064">
    <property type="component" value="Chromosome"/>
</dbReference>
<keyword evidence="6" id="KW-1185">Reference proteome</keyword>
<evidence type="ECO:0000256" key="1">
    <source>
        <dbReference type="ARBA" id="ARBA00023015"/>
    </source>
</evidence>
<dbReference type="SMART" id="SM01134">
    <property type="entry name" value="DeoRC"/>
    <property type="match status" value="1"/>
</dbReference>
<reference evidence="5 6" key="1">
    <citation type="submission" date="2020-01" db="EMBL/GenBank/DDBJ databases">
        <title>Paenibacillus sp. nov., isolated from tomato rhizosphere.</title>
        <authorList>
            <person name="Weon H.-Y."/>
            <person name="Lee S.A."/>
        </authorList>
    </citation>
    <scope>NUCLEOTIDE SEQUENCE [LARGE SCALE GENOMIC DNA]</scope>
    <source>
        <strain evidence="5 6">12200R-189</strain>
    </source>
</reference>
<dbReference type="GO" id="GO:0003677">
    <property type="term" value="F:DNA binding"/>
    <property type="evidence" value="ECO:0007669"/>
    <property type="project" value="UniProtKB-KW"/>
</dbReference>
<dbReference type="Gene3D" id="1.10.10.10">
    <property type="entry name" value="Winged helix-like DNA-binding domain superfamily/Winged helix DNA-binding domain"/>
    <property type="match status" value="1"/>
</dbReference>
<gene>
    <name evidence="5" type="ORF">GXP70_01530</name>
</gene>
<keyword evidence="3" id="KW-0804">Transcription</keyword>
<dbReference type="InterPro" id="IPR014036">
    <property type="entry name" value="DeoR-like_C"/>
</dbReference>
<dbReference type="Pfam" id="PF00455">
    <property type="entry name" value="DeoRC"/>
    <property type="match status" value="1"/>
</dbReference>
<dbReference type="GO" id="GO:0003700">
    <property type="term" value="F:DNA-binding transcription factor activity"/>
    <property type="evidence" value="ECO:0007669"/>
    <property type="project" value="InterPro"/>
</dbReference>
<dbReference type="InterPro" id="IPR001034">
    <property type="entry name" value="DeoR_HTH"/>
</dbReference>
<dbReference type="SUPFAM" id="SSF46785">
    <property type="entry name" value="Winged helix' DNA-binding domain"/>
    <property type="match status" value="1"/>
</dbReference>
<organism evidence="5 6">
    <name type="scientific">Paenibacillus lycopersici</name>
    <dbReference type="NCBI Taxonomy" id="2704462"/>
    <lineage>
        <taxon>Bacteria</taxon>
        <taxon>Bacillati</taxon>
        <taxon>Bacillota</taxon>
        <taxon>Bacilli</taxon>
        <taxon>Bacillales</taxon>
        <taxon>Paenibacillaceae</taxon>
        <taxon>Paenibacillus</taxon>
    </lineage>
</organism>
<dbReference type="InterPro" id="IPR018356">
    <property type="entry name" value="Tscrpt_reg_HTH_DeoR_CS"/>
</dbReference>
<dbReference type="EMBL" id="CP048209">
    <property type="protein sequence ID" value="QHT58787.1"/>
    <property type="molecule type" value="Genomic_DNA"/>
</dbReference>
<dbReference type="InterPro" id="IPR037171">
    <property type="entry name" value="NagB/RpiA_transferase-like"/>
</dbReference>
<evidence type="ECO:0000313" key="6">
    <source>
        <dbReference type="Proteomes" id="UP000476064"/>
    </source>
</evidence>
<dbReference type="SUPFAM" id="SSF100950">
    <property type="entry name" value="NagB/RpiA/CoA transferase-like"/>
    <property type="match status" value="1"/>
</dbReference>
<proteinExistence type="predicted"/>
<evidence type="ECO:0000313" key="5">
    <source>
        <dbReference type="EMBL" id="QHT58787.1"/>
    </source>
</evidence>
<dbReference type="InterPro" id="IPR036390">
    <property type="entry name" value="WH_DNA-bd_sf"/>
</dbReference>
<dbReference type="InterPro" id="IPR050313">
    <property type="entry name" value="Carb_Metab_HTH_regulators"/>
</dbReference>
<keyword evidence="1" id="KW-0805">Transcription regulation</keyword>
<dbReference type="KEGG" id="plyc:GXP70_01530"/>
<dbReference type="PROSITE" id="PS51000">
    <property type="entry name" value="HTH_DEOR_2"/>
    <property type="match status" value="1"/>
</dbReference>
<name>A0A6C0FPG9_9BACL</name>
<evidence type="ECO:0000256" key="2">
    <source>
        <dbReference type="ARBA" id="ARBA00023125"/>
    </source>
</evidence>
<dbReference type="InterPro" id="IPR036388">
    <property type="entry name" value="WH-like_DNA-bd_sf"/>
</dbReference>
<accession>A0A6C0FPG9</accession>
<keyword evidence="2" id="KW-0238">DNA-binding</keyword>
<dbReference type="PROSITE" id="PS00894">
    <property type="entry name" value="HTH_DEOR_1"/>
    <property type="match status" value="1"/>
</dbReference>
<dbReference type="PANTHER" id="PTHR30363:SF44">
    <property type="entry name" value="AGA OPERON TRANSCRIPTIONAL REPRESSOR-RELATED"/>
    <property type="match status" value="1"/>
</dbReference>
<feature type="domain" description="HTH deoR-type" evidence="4">
    <location>
        <begin position="3"/>
        <end position="58"/>
    </location>
</feature>
<protein>
    <submittedName>
        <fullName evidence="5">DeoR/GlpR transcriptional regulator</fullName>
    </submittedName>
</protein>
<dbReference type="Pfam" id="PF08220">
    <property type="entry name" value="HTH_DeoR"/>
    <property type="match status" value="1"/>
</dbReference>
<dbReference type="RefSeq" id="WP_162354857.1">
    <property type="nucleotide sequence ID" value="NZ_CP048209.1"/>
</dbReference>
<dbReference type="PANTHER" id="PTHR30363">
    <property type="entry name" value="HTH-TYPE TRANSCRIPTIONAL REGULATOR SRLR-RELATED"/>
    <property type="match status" value="1"/>
</dbReference>
<dbReference type="SMART" id="SM00420">
    <property type="entry name" value="HTH_DEOR"/>
    <property type="match status" value="1"/>
</dbReference>
<sequence length="254" mass="28489">MFANERYAAIVELLEKQSSVTVAELMELFGVSIETVRRDLAHLERQQALARVHGGAVSHKQRKPFAKLEARITDNTALKNRLAEIAARYISENDMIAIDSGSTAMELAAVIKGRFRQLTVVTNSPEVFGCLSGAEGIELIQIGGRYHKDEKAFYGHMALDAIRRLHYAKVFICPSAISLRHGASEFVHELFEIQRAYMRNADEIFLLADSSKFETVAAVKLCDLSPSLMLITDDRLPENVLTLYQKQSLRIINH</sequence>